<organism evidence="3">
    <name type="scientific">viral metagenome</name>
    <dbReference type="NCBI Taxonomy" id="1070528"/>
    <lineage>
        <taxon>unclassified sequences</taxon>
        <taxon>metagenomes</taxon>
        <taxon>organismal metagenomes</taxon>
    </lineage>
</organism>
<dbReference type="Pfam" id="PF03235">
    <property type="entry name" value="GmrSD_N"/>
    <property type="match status" value="1"/>
</dbReference>
<evidence type="ECO:0000313" key="3">
    <source>
        <dbReference type="EMBL" id="QHS80984.1"/>
    </source>
</evidence>
<dbReference type="PANTHER" id="PTHR39639:SF1">
    <property type="entry name" value="DUF262 DOMAIN-CONTAINING PROTEIN"/>
    <property type="match status" value="1"/>
</dbReference>
<feature type="compositionally biased region" description="Acidic residues" evidence="1">
    <location>
        <begin position="401"/>
        <end position="420"/>
    </location>
</feature>
<feature type="region of interest" description="Disordered" evidence="1">
    <location>
        <begin position="395"/>
        <end position="420"/>
    </location>
</feature>
<name>A0A6C0AMG0_9ZZZZ</name>
<sequence length="420" mass="48016">MSAPLPVSRIRKSFSPMKLVDLVQDFDEKRITIPPHQREFCWDLGKQRKFIQSILKGYPIPSILLSKVSLGDAEHILEDGRQRITTVSHFRSDKFGVALEKDGPEFLFSQLNTDDRSRIDHENIVAWTFCNATPLDRIEIFDWHQNGAPLSSGERYHAQYASALVEFVKKQLMTPGHGYHDRAATIWGVRGDPVNPPEGYISSDKRRKWLLSAVALCLGLAYGPANANKNYENGRELIVIPISAAKEVAMKRDLERIFEIYEAVQARLAPRKSKQWLNPNWDLGTFTGYILYSLSIAARKAHIETQKGLPLGHKVGFEKSGVYQPDSLKDKPAEWTRLKDVWVNYIVGVRRTINDNPKQTIKNVLLAGIHKGIPNCRNWTLERWEDGYKRVFHPDTVVESESSDIENEDEYDSDEDEESE</sequence>
<feature type="domain" description="GmrSD restriction endonucleases N-terminal" evidence="2">
    <location>
        <begin position="22"/>
        <end position="113"/>
    </location>
</feature>
<proteinExistence type="predicted"/>
<evidence type="ECO:0000259" key="2">
    <source>
        <dbReference type="Pfam" id="PF03235"/>
    </source>
</evidence>
<accession>A0A6C0AMG0</accession>
<dbReference type="EMBL" id="MN740728">
    <property type="protein sequence ID" value="QHS80984.1"/>
    <property type="molecule type" value="Genomic_DNA"/>
</dbReference>
<dbReference type="PANTHER" id="PTHR39639">
    <property type="entry name" value="CHROMOSOME 16, WHOLE GENOME SHOTGUN SEQUENCE"/>
    <property type="match status" value="1"/>
</dbReference>
<protein>
    <recommendedName>
        <fullName evidence="2">GmrSD restriction endonucleases N-terminal domain-containing protein</fullName>
    </recommendedName>
</protein>
<dbReference type="InterPro" id="IPR004919">
    <property type="entry name" value="GmrSD_N"/>
</dbReference>
<reference evidence="3" key="1">
    <citation type="journal article" date="2020" name="Nature">
        <title>Giant virus diversity and host interactions through global metagenomics.</title>
        <authorList>
            <person name="Schulz F."/>
            <person name="Roux S."/>
            <person name="Paez-Espino D."/>
            <person name="Jungbluth S."/>
            <person name="Walsh D.A."/>
            <person name="Denef V.J."/>
            <person name="McMahon K.D."/>
            <person name="Konstantinidis K.T."/>
            <person name="Eloe-Fadrosh E.A."/>
            <person name="Kyrpides N.C."/>
            <person name="Woyke T."/>
        </authorList>
    </citation>
    <scope>NUCLEOTIDE SEQUENCE</scope>
    <source>
        <strain evidence="3">GVMAG-S-1101161-73</strain>
    </source>
</reference>
<dbReference type="AlphaFoldDB" id="A0A6C0AMG0"/>
<evidence type="ECO:0000256" key="1">
    <source>
        <dbReference type="SAM" id="MobiDB-lite"/>
    </source>
</evidence>